<gene>
    <name evidence="3" type="ORF">IFO67_06420</name>
</gene>
<dbReference type="RefSeq" id="WP_187717292.1">
    <property type="nucleotide sequence ID" value="NZ_JACTAH010000001.1"/>
</dbReference>
<organism evidence="3 4">
    <name type="scientific">Thauera sedimentorum</name>
    <dbReference type="NCBI Taxonomy" id="2767595"/>
    <lineage>
        <taxon>Bacteria</taxon>
        <taxon>Pseudomonadati</taxon>
        <taxon>Pseudomonadota</taxon>
        <taxon>Betaproteobacteria</taxon>
        <taxon>Rhodocyclales</taxon>
        <taxon>Zoogloeaceae</taxon>
        <taxon>Thauera</taxon>
    </lineage>
</organism>
<dbReference type="SUPFAM" id="SSF159594">
    <property type="entry name" value="XCC0632-like"/>
    <property type="match status" value="1"/>
</dbReference>
<dbReference type="PROSITE" id="PS51257">
    <property type="entry name" value="PROKAR_LIPOPROTEIN"/>
    <property type="match status" value="1"/>
</dbReference>
<proteinExistence type="predicted"/>
<protein>
    <submittedName>
        <fullName evidence="3">Membrane integrity-associated transporter subunit PqiC</fullName>
    </submittedName>
</protein>
<evidence type="ECO:0000313" key="3">
    <source>
        <dbReference type="EMBL" id="MBD8502514.1"/>
    </source>
</evidence>
<reference evidence="4" key="1">
    <citation type="submission" date="2023-07" db="EMBL/GenBank/DDBJ databases">
        <title>Thauera sp. CAU 1555 isolated from sand of Yaerae Beach.</title>
        <authorList>
            <person name="Kim W."/>
        </authorList>
    </citation>
    <scope>NUCLEOTIDE SEQUENCE [LARGE SCALE GENOMIC DNA]</scope>
    <source>
        <strain evidence="4">CAU 1555</strain>
    </source>
</reference>
<name>A0ABR9B832_9RHOO</name>
<feature type="chain" id="PRO_5045288599" evidence="1">
    <location>
        <begin position="33"/>
        <end position="209"/>
    </location>
</feature>
<evidence type="ECO:0000256" key="1">
    <source>
        <dbReference type="SAM" id="SignalP"/>
    </source>
</evidence>
<evidence type="ECO:0000259" key="2">
    <source>
        <dbReference type="Pfam" id="PF03886"/>
    </source>
</evidence>
<comment type="caution">
    <text evidence="3">The sequence shown here is derived from an EMBL/GenBank/DDBJ whole genome shotgun (WGS) entry which is preliminary data.</text>
</comment>
<dbReference type="InterPro" id="IPR005586">
    <property type="entry name" value="ABC_trans_aux"/>
</dbReference>
<sequence>MFRSLTRLSALAAFSLLLAGCGALGTPPVAQALFDLGAVDAVAMDAGQRPVSVEVRAPSWLTTSAMQYRLGYADPQRRLAYGESRWVAPPAEMLALALDRALLAPGNGGSGCRLRVQIDELVQVFDTEARSRVLISARASLLPQRGETPVAGRDVAVQVAAPSADAPGGVAATREAVHRLAGELAAWITTLDPSDGQRLNGGAGCRPER</sequence>
<keyword evidence="1" id="KW-0732">Signal</keyword>
<keyword evidence="4" id="KW-1185">Reference proteome</keyword>
<dbReference type="Pfam" id="PF03886">
    <property type="entry name" value="ABC_trans_aux"/>
    <property type="match status" value="1"/>
</dbReference>
<feature type="domain" description="ABC-type transport auxiliary lipoprotein component" evidence="2">
    <location>
        <begin position="54"/>
        <end position="185"/>
    </location>
</feature>
<dbReference type="EMBL" id="JACYTO010000001">
    <property type="protein sequence ID" value="MBD8502514.1"/>
    <property type="molecule type" value="Genomic_DNA"/>
</dbReference>
<accession>A0ABR9B832</accession>
<evidence type="ECO:0000313" key="4">
    <source>
        <dbReference type="Proteomes" id="UP000603602"/>
    </source>
</evidence>
<dbReference type="Proteomes" id="UP000603602">
    <property type="component" value="Unassembled WGS sequence"/>
</dbReference>
<feature type="signal peptide" evidence="1">
    <location>
        <begin position="1"/>
        <end position="32"/>
    </location>
</feature>
<dbReference type="Gene3D" id="3.40.50.10610">
    <property type="entry name" value="ABC-type transport auxiliary lipoprotein component"/>
    <property type="match status" value="1"/>
</dbReference>